<accession>A0A7M5UPH2</accession>
<evidence type="ECO:0000313" key="3">
    <source>
        <dbReference type="Proteomes" id="UP000594262"/>
    </source>
</evidence>
<organism evidence="2 3">
    <name type="scientific">Clytia hemisphaerica</name>
    <dbReference type="NCBI Taxonomy" id="252671"/>
    <lineage>
        <taxon>Eukaryota</taxon>
        <taxon>Metazoa</taxon>
        <taxon>Cnidaria</taxon>
        <taxon>Hydrozoa</taxon>
        <taxon>Hydroidolina</taxon>
        <taxon>Leptothecata</taxon>
        <taxon>Obeliida</taxon>
        <taxon>Clytiidae</taxon>
        <taxon>Clytia</taxon>
    </lineage>
</organism>
<dbReference type="RefSeq" id="XP_066936113.1">
    <property type="nucleotide sequence ID" value="XM_067080012.1"/>
</dbReference>
<protein>
    <recommendedName>
        <fullName evidence="4">Cnidarian restricted protein</fullName>
    </recommendedName>
</protein>
<dbReference type="OrthoDB" id="6033580at2759"/>
<evidence type="ECO:0000256" key="1">
    <source>
        <dbReference type="SAM" id="SignalP"/>
    </source>
</evidence>
<sequence length="128" mass="14243">MWVKQVIFIIHIFAFNKVLSRNDTSLNSGRSPPSVLLYSGLHKGHHTEVWKRAEISSTKDNPCLDEEQAVHMLEMGPWSPDDCHKALCIIIGIILFRSCPEASPCGDGEYLKLTSEKTGCCKCMPVPG</sequence>
<evidence type="ECO:0008006" key="4">
    <source>
        <dbReference type="Google" id="ProtNLM"/>
    </source>
</evidence>
<evidence type="ECO:0000313" key="2">
    <source>
        <dbReference type="EnsemblMetazoa" id="CLYHEMP002076.1"/>
    </source>
</evidence>
<dbReference type="Proteomes" id="UP000594262">
    <property type="component" value="Unplaced"/>
</dbReference>
<reference evidence="2" key="1">
    <citation type="submission" date="2021-01" db="UniProtKB">
        <authorList>
            <consortium name="EnsemblMetazoa"/>
        </authorList>
    </citation>
    <scope>IDENTIFICATION</scope>
</reference>
<dbReference type="GeneID" id="136823851"/>
<proteinExistence type="predicted"/>
<feature type="signal peptide" evidence="1">
    <location>
        <begin position="1"/>
        <end position="20"/>
    </location>
</feature>
<dbReference type="AlphaFoldDB" id="A0A7M5UPH2"/>
<name>A0A7M5UPH2_9CNID</name>
<dbReference type="EnsemblMetazoa" id="CLYHEMT002076.1">
    <property type="protein sequence ID" value="CLYHEMP002076.1"/>
    <property type="gene ID" value="CLYHEMG002076"/>
</dbReference>
<keyword evidence="3" id="KW-1185">Reference proteome</keyword>
<feature type="chain" id="PRO_5029872999" description="Cnidarian restricted protein" evidence="1">
    <location>
        <begin position="21"/>
        <end position="128"/>
    </location>
</feature>
<keyword evidence="1" id="KW-0732">Signal</keyword>